<reference evidence="2" key="1">
    <citation type="journal article" date="2021" name="Genome Biol. Evol.">
        <title>A High-Quality Reference Genome for a Parasitic Bivalve with Doubly Uniparental Inheritance (Bivalvia: Unionida).</title>
        <authorList>
            <person name="Smith C.H."/>
        </authorList>
    </citation>
    <scope>NUCLEOTIDE SEQUENCE</scope>
    <source>
        <strain evidence="2">CHS0354</strain>
    </source>
</reference>
<accession>A0AAE0RPP5</accession>
<evidence type="ECO:0000256" key="1">
    <source>
        <dbReference type="SAM" id="MobiDB-lite"/>
    </source>
</evidence>
<keyword evidence="3" id="KW-1185">Reference proteome</keyword>
<feature type="region of interest" description="Disordered" evidence="1">
    <location>
        <begin position="86"/>
        <end position="109"/>
    </location>
</feature>
<comment type="caution">
    <text evidence="2">The sequence shown here is derived from an EMBL/GenBank/DDBJ whole genome shotgun (WGS) entry which is preliminary data.</text>
</comment>
<reference evidence="2" key="3">
    <citation type="submission" date="2023-05" db="EMBL/GenBank/DDBJ databases">
        <authorList>
            <person name="Smith C.H."/>
        </authorList>
    </citation>
    <scope>NUCLEOTIDE SEQUENCE</scope>
    <source>
        <strain evidence="2">CHS0354</strain>
        <tissue evidence="2">Mantle</tissue>
    </source>
</reference>
<sequence length="109" mass="11483">MFQWMVDGPLGLSGRVAVRLVDQVPKSATGCVIIPTQHTMVLPASGTPKKAQPVTLFRVQNLCMADGATGTAGRLVPRAVIRDQSSVSGNVTTPSPETTGLPVKSIQWT</sequence>
<name>A0AAE0RPP5_9BIVA</name>
<feature type="compositionally biased region" description="Polar residues" evidence="1">
    <location>
        <begin position="86"/>
        <end position="98"/>
    </location>
</feature>
<evidence type="ECO:0000313" key="2">
    <source>
        <dbReference type="EMBL" id="KAK3577376.1"/>
    </source>
</evidence>
<organism evidence="2 3">
    <name type="scientific">Potamilus streckersoni</name>
    <dbReference type="NCBI Taxonomy" id="2493646"/>
    <lineage>
        <taxon>Eukaryota</taxon>
        <taxon>Metazoa</taxon>
        <taxon>Spiralia</taxon>
        <taxon>Lophotrochozoa</taxon>
        <taxon>Mollusca</taxon>
        <taxon>Bivalvia</taxon>
        <taxon>Autobranchia</taxon>
        <taxon>Heteroconchia</taxon>
        <taxon>Palaeoheterodonta</taxon>
        <taxon>Unionida</taxon>
        <taxon>Unionoidea</taxon>
        <taxon>Unionidae</taxon>
        <taxon>Ambleminae</taxon>
        <taxon>Lampsilini</taxon>
        <taxon>Potamilus</taxon>
    </lineage>
</organism>
<proteinExistence type="predicted"/>
<reference evidence="2" key="2">
    <citation type="journal article" date="2021" name="Genome Biol. Evol.">
        <title>Developing a high-quality reference genome for a parasitic bivalve with doubly uniparental inheritance (Bivalvia: Unionida).</title>
        <authorList>
            <person name="Smith C.H."/>
        </authorList>
    </citation>
    <scope>NUCLEOTIDE SEQUENCE</scope>
    <source>
        <strain evidence="2">CHS0354</strain>
        <tissue evidence="2">Mantle</tissue>
    </source>
</reference>
<evidence type="ECO:0000313" key="3">
    <source>
        <dbReference type="Proteomes" id="UP001195483"/>
    </source>
</evidence>
<protein>
    <submittedName>
        <fullName evidence="2">Uncharacterized protein</fullName>
    </submittedName>
</protein>
<dbReference type="AlphaFoldDB" id="A0AAE0RPP5"/>
<dbReference type="Proteomes" id="UP001195483">
    <property type="component" value="Unassembled WGS sequence"/>
</dbReference>
<dbReference type="EMBL" id="JAEAOA010000557">
    <property type="protein sequence ID" value="KAK3577376.1"/>
    <property type="molecule type" value="Genomic_DNA"/>
</dbReference>
<gene>
    <name evidence="2" type="ORF">CHS0354_008473</name>
</gene>